<dbReference type="GO" id="GO:0046872">
    <property type="term" value="F:metal ion binding"/>
    <property type="evidence" value="ECO:0007669"/>
    <property type="project" value="UniProtKB-KW"/>
</dbReference>
<feature type="transmembrane region" description="Helical" evidence="6">
    <location>
        <begin position="283"/>
        <end position="304"/>
    </location>
</feature>
<feature type="signal peptide" evidence="7">
    <location>
        <begin position="1"/>
        <end position="23"/>
    </location>
</feature>
<dbReference type="Pfam" id="PF01569">
    <property type="entry name" value="PAP2"/>
    <property type="match status" value="1"/>
</dbReference>
<feature type="domain" description="Nudix hydrolase" evidence="8">
    <location>
        <begin position="30"/>
        <end position="163"/>
    </location>
</feature>
<dbReference type="PANTHER" id="PTHR43758">
    <property type="entry name" value="7,8-DIHYDRO-8-OXOGUANINE TRIPHOSPHATASE"/>
    <property type="match status" value="1"/>
</dbReference>
<comment type="cofactor">
    <cofactor evidence="1">
        <name>Mg(2+)</name>
        <dbReference type="ChEBI" id="CHEBI:18420"/>
    </cofactor>
</comment>
<reference evidence="9" key="1">
    <citation type="submission" date="2022-02" db="EMBL/GenBank/DDBJ databases">
        <title>Vibrio sp. nov., a new bacterium isolated from Bohai sea, China.</title>
        <authorList>
            <person name="Yuan Y."/>
        </authorList>
    </citation>
    <scope>NUCLEOTIDE SEQUENCE</scope>
    <source>
        <strain evidence="9">DBSS07</strain>
    </source>
</reference>
<keyword evidence="3" id="KW-0479">Metal-binding</keyword>
<feature type="transmembrane region" description="Helical" evidence="6">
    <location>
        <begin position="311"/>
        <end position="329"/>
    </location>
</feature>
<evidence type="ECO:0000256" key="5">
    <source>
        <dbReference type="ARBA" id="ARBA00022842"/>
    </source>
</evidence>
<evidence type="ECO:0000256" key="6">
    <source>
        <dbReference type="SAM" id="Phobius"/>
    </source>
</evidence>
<evidence type="ECO:0000313" key="10">
    <source>
        <dbReference type="Proteomes" id="UP001155586"/>
    </source>
</evidence>
<protein>
    <submittedName>
        <fullName evidence="9">Phosphatase PAP2 family protein</fullName>
    </submittedName>
</protein>
<comment type="caution">
    <text evidence="9">The sequence shown here is derived from an EMBL/GenBank/DDBJ whole genome shotgun (WGS) entry which is preliminary data.</text>
</comment>
<comment type="similarity">
    <text evidence="2">Belongs to the Nudix hydrolase family.</text>
</comment>
<dbReference type="InterPro" id="IPR000086">
    <property type="entry name" value="NUDIX_hydrolase_dom"/>
</dbReference>
<feature type="transmembrane region" description="Helical" evidence="6">
    <location>
        <begin position="220"/>
        <end position="238"/>
    </location>
</feature>
<dbReference type="RefSeq" id="WP_265688742.1">
    <property type="nucleotide sequence ID" value="NZ_JAKRRX010000128.1"/>
</dbReference>
<evidence type="ECO:0000259" key="8">
    <source>
        <dbReference type="PROSITE" id="PS51462"/>
    </source>
</evidence>
<keyword evidence="4" id="KW-0378">Hydrolase</keyword>
<dbReference type="AlphaFoldDB" id="A0A9X3CGW4"/>
<proteinExistence type="inferred from homology"/>
<feature type="transmembrane region" description="Helical" evidence="6">
    <location>
        <begin position="367"/>
        <end position="386"/>
    </location>
</feature>
<evidence type="ECO:0000313" key="9">
    <source>
        <dbReference type="EMBL" id="MCW8335618.1"/>
    </source>
</evidence>
<keyword evidence="6" id="KW-0472">Membrane</keyword>
<dbReference type="Proteomes" id="UP001155586">
    <property type="component" value="Unassembled WGS sequence"/>
</dbReference>
<evidence type="ECO:0000256" key="1">
    <source>
        <dbReference type="ARBA" id="ARBA00001946"/>
    </source>
</evidence>
<dbReference type="InterPro" id="IPR000326">
    <property type="entry name" value="PAP2/HPO"/>
</dbReference>
<evidence type="ECO:0000256" key="2">
    <source>
        <dbReference type="ARBA" id="ARBA00005582"/>
    </source>
</evidence>
<keyword evidence="10" id="KW-1185">Reference proteome</keyword>
<organism evidence="9 10">
    <name type="scientific">Vibrio paucivorans</name>
    <dbReference type="NCBI Taxonomy" id="2829489"/>
    <lineage>
        <taxon>Bacteria</taxon>
        <taxon>Pseudomonadati</taxon>
        <taxon>Pseudomonadota</taxon>
        <taxon>Gammaproteobacteria</taxon>
        <taxon>Vibrionales</taxon>
        <taxon>Vibrionaceae</taxon>
        <taxon>Vibrio</taxon>
    </lineage>
</organism>
<sequence length="473" mass="52129">MISRLFVLAVGCISLLFSTLSTANETALPEGIKGSLCIVRADDRLVLVNEILTKQISLPGGTISSGEDPKLTAQRETWEETGLVVTVGDVLGYSETAVMYDCVSDSDVIAYDFNNALDAHELPIWFAPHYGVEVSGAMLLDPSKLKDSDYRYPEQWPAIKEMYSRASNQSVTYVPHLIDAAPQLNQTELNWITGLQQWVSGAPAPIKSTLLGLNLALNQLTQPLMLIFLFPILFWRFGKEFTYKVFFALTVTSILSLVAQQGFALPRPHVYIPALELAPSYGYSFPSLPIAVWFTVGTIVLLALEKLSINRYSMSFLGLMFLVGLTKFYSGSAFILDMIVGALLGALVAWHIIRLESKPDLNVSELLSSKGVWIALSAGMVVLTVIWPIPTFTAWLAVVITASGLVMTFKPNETQPAVRDIVSIVVGLLFIYLLISYIGSFVSYSGIMSLVIESVRYPILMLAFVLLSRKFVR</sequence>
<evidence type="ECO:0000256" key="7">
    <source>
        <dbReference type="SAM" id="SignalP"/>
    </source>
</evidence>
<dbReference type="InterPro" id="IPR020084">
    <property type="entry name" value="NUDIX_hydrolase_CS"/>
</dbReference>
<name>A0A9X3CGW4_9VIBR</name>
<dbReference type="Gene3D" id="3.90.79.10">
    <property type="entry name" value="Nucleoside Triphosphate Pyrophosphohydrolase"/>
    <property type="match status" value="1"/>
</dbReference>
<dbReference type="EMBL" id="JAKRRX010000128">
    <property type="protein sequence ID" value="MCW8335618.1"/>
    <property type="molecule type" value="Genomic_DNA"/>
</dbReference>
<keyword evidence="5" id="KW-0460">Magnesium</keyword>
<keyword evidence="6" id="KW-0812">Transmembrane</keyword>
<keyword evidence="7" id="KW-0732">Signal</keyword>
<dbReference type="SUPFAM" id="SSF55811">
    <property type="entry name" value="Nudix"/>
    <property type="match status" value="1"/>
</dbReference>
<gene>
    <name evidence="9" type="ORF">MD483_17545</name>
</gene>
<dbReference type="SUPFAM" id="SSF48317">
    <property type="entry name" value="Acid phosphatase/Vanadium-dependent haloperoxidase"/>
    <property type="match status" value="1"/>
</dbReference>
<feature type="chain" id="PRO_5040888206" evidence="7">
    <location>
        <begin position="24"/>
        <end position="473"/>
    </location>
</feature>
<dbReference type="GO" id="GO:0016818">
    <property type="term" value="F:hydrolase activity, acting on acid anhydrides, in phosphorus-containing anhydrides"/>
    <property type="evidence" value="ECO:0007669"/>
    <property type="project" value="TreeGrafter"/>
</dbReference>
<dbReference type="GO" id="GO:0005737">
    <property type="term" value="C:cytoplasm"/>
    <property type="evidence" value="ECO:0007669"/>
    <property type="project" value="TreeGrafter"/>
</dbReference>
<accession>A0A9X3CGW4</accession>
<dbReference type="CDD" id="cd01610">
    <property type="entry name" value="PAP2_like"/>
    <property type="match status" value="1"/>
</dbReference>
<evidence type="ECO:0000256" key="4">
    <source>
        <dbReference type="ARBA" id="ARBA00022801"/>
    </source>
</evidence>
<keyword evidence="6" id="KW-1133">Transmembrane helix</keyword>
<dbReference type="CDD" id="cd02883">
    <property type="entry name" value="NUDIX_Hydrolase"/>
    <property type="match status" value="1"/>
</dbReference>
<feature type="transmembrane region" description="Helical" evidence="6">
    <location>
        <begin position="335"/>
        <end position="355"/>
    </location>
</feature>
<feature type="transmembrane region" description="Helical" evidence="6">
    <location>
        <begin position="421"/>
        <end position="441"/>
    </location>
</feature>
<dbReference type="PANTHER" id="PTHR43758:SF8">
    <property type="entry name" value="8-OXO-DGTP DIPHOSPHATASE YTKD-RELATED"/>
    <property type="match status" value="1"/>
</dbReference>
<dbReference type="PROSITE" id="PS51462">
    <property type="entry name" value="NUDIX"/>
    <property type="match status" value="1"/>
</dbReference>
<dbReference type="PROSITE" id="PS00893">
    <property type="entry name" value="NUDIX_BOX"/>
    <property type="match status" value="1"/>
</dbReference>
<evidence type="ECO:0000256" key="3">
    <source>
        <dbReference type="ARBA" id="ARBA00022723"/>
    </source>
</evidence>
<feature type="transmembrane region" description="Helical" evidence="6">
    <location>
        <begin position="447"/>
        <end position="467"/>
    </location>
</feature>
<feature type="transmembrane region" description="Helical" evidence="6">
    <location>
        <begin position="392"/>
        <end position="409"/>
    </location>
</feature>
<feature type="transmembrane region" description="Helical" evidence="6">
    <location>
        <begin position="245"/>
        <end position="263"/>
    </location>
</feature>
<dbReference type="InterPro" id="IPR015797">
    <property type="entry name" value="NUDIX_hydrolase-like_dom_sf"/>
</dbReference>
<dbReference type="Pfam" id="PF00293">
    <property type="entry name" value="NUDIX"/>
    <property type="match status" value="1"/>
</dbReference>
<dbReference type="InterPro" id="IPR036938">
    <property type="entry name" value="PAP2/HPO_sf"/>
</dbReference>